<dbReference type="AlphaFoldDB" id="V7C2N2"/>
<dbReference type="EMBL" id="CM002291">
    <property type="protein sequence ID" value="ESW24399.1"/>
    <property type="molecule type" value="Genomic_DNA"/>
</dbReference>
<name>V7C2N2_PHAVU</name>
<sequence>MCIRVAAAVVPLHGLNLMTDAHHYLPDATKPSFRSFFAVEKQVWVTPEIKKITDVGLDELRDSAWHKAGHPIVNSIKYMMATDPDIKERMKNANLGSAAARLPAMEPEVKAASTYLEVCNEVNPTWESMGGGIDTEEMVWWMDQLRKFKKGAVALTDAEAIPVKGSLGLYLRERKDVLDGLNAVLKGSAETVAVAFGFYEGMLDSGFAVSNHTLANAHSLKKLRSEYMGKHFWGGELFRDYKAYRNNQREKGSLTMPTIL</sequence>
<dbReference type="OrthoDB" id="1072306at2759"/>
<dbReference type="Proteomes" id="UP000000226">
    <property type="component" value="Chromosome 4"/>
</dbReference>
<accession>V7C2N2</accession>
<keyword evidence="2" id="KW-1185">Reference proteome</keyword>
<reference evidence="2" key="1">
    <citation type="journal article" date="2014" name="Nat. Genet.">
        <title>A reference genome for common bean and genome-wide analysis of dual domestications.</title>
        <authorList>
            <person name="Schmutz J."/>
            <person name="McClean P.E."/>
            <person name="Mamidi S."/>
            <person name="Wu G.A."/>
            <person name="Cannon S.B."/>
            <person name="Grimwood J."/>
            <person name="Jenkins J."/>
            <person name="Shu S."/>
            <person name="Song Q."/>
            <person name="Chavarro C."/>
            <person name="Torres-Torres M."/>
            <person name="Geffroy V."/>
            <person name="Moghaddam S.M."/>
            <person name="Gao D."/>
            <person name="Abernathy B."/>
            <person name="Barry K."/>
            <person name="Blair M."/>
            <person name="Brick M.A."/>
            <person name="Chovatia M."/>
            <person name="Gepts P."/>
            <person name="Goodstein D.M."/>
            <person name="Gonzales M."/>
            <person name="Hellsten U."/>
            <person name="Hyten D.L."/>
            <person name="Jia G."/>
            <person name="Kelly J.D."/>
            <person name="Kudrna D."/>
            <person name="Lee R."/>
            <person name="Richard M.M."/>
            <person name="Miklas P.N."/>
            <person name="Osorno J.M."/>
            <person name="Rodrigues J."/>
            <person name="Thareau V."/>
            <person name="Urrea C.A."/>
            <person name="Wang M."/>
            <person name="Yu Y."/>
            <person name="Zhang M."/>
            <person name="Wing R.A."/>
            <person name="Cregan P.B."/>
            <person name="Rokhsar D.S."/>
            <person name="Jackson S.A."/>
        </authorList>
    </citation>
    <scope>NUCLEOTIDE SEQUENCE [LARGE SCALE GENOMIC DNA]</scope>
    <source>
        <strain evidence="2">cv. G19833</strain>
    </source>
</reference>
<gene>
    <name evidence="1" type="ORF">PHAVU_004G127300g</name>
</gene>
<protein>
    <submittedName>
        <fullName evidence="1">Uncharacterized protein</fullName>
    </submittedName>
</protein>
<dbReference type="Gramene" id="ESW24399">
    <property type="protein sequence ID" value="ESW24399"/>
    <property type="gene ID" value="PHAVU_004G127300g"/>
</dbReference>
<organism evidence="1 2">
    <name type="scientific">Phaseolus vulgaris</name>
    <name type="common">Kidney bean</name>
    <name type="synonym">French bean</name>
    <dbReference type="NCBI Taxonomy" id="3885"/>
    <lineage>
        <taxon>Eukaryota</taxon>
        <taxon>Viridiplantae</taxon>
        <taxon>Streptophyta</taxon>
        <taxon>Embryophyta</taxon>
        <taxon>Tracheophyta</taxon>
        <taxon>Spermatophyta</taxon>
        <taxon>Magnoliopsida</taxon>
        <taxon>eudicotyledons</taxon>
        <taxon>Gunneridae</taxon>
        <taxon>Pentapetalae</taxon>
        <taxon>rosids</taxon>
        <taxon>fabids</taxon>
        <taxon>Fabales</taxon>
        <taxon>Fabaceae</taxon>
        <taxon>Papilionoideae</taxon>
        <taxon>50 kb inversion clade</taxon>
        <taxon>NPAAA clade</taxon>
        <taxon>indigoferoid/millettioid clade</taxon>
        <taxon>Phaseoleae</taxon>
        <taxon>Phaseolus</taxon>
    </lineage>
</organism>
<evidence type="ECO:0000313" key="1">
    <source>
        <dbReference type="EMBL" id="ESW24399.1"/>
    </source>
</evidence>
<evidence type="ECO:0000313" key="2">
    <source>
        <dbReference type="Proteomes" id="UP000000226"/>
    </source>
</evidence>
<proteinExistence type="predicted"/>